<reference evidence="1 2" key="1">
    <citation type="submission" date="2018-05" db="EMBL/GenBank/DDBJ databases">
        <title>Evolution of small genomes with special reference to Mycobacterium leprae.</title>
        <authorList>
            <person name="Mohanty P.S."/>
            <person name="Bansal A.K."/>
            <person name="Gupta U.D."/>
            <person name="Naaz F."/>
            <person name="Dwivedi V.D."/>
            <person name="Singh H."/>
            <person name="Gupta G."/>
            <person name="Sharma S."/>
            <person name="Arora M."/>
        </authorList>
    </citation>
    <scope>NUCLEOTIDE SEQUENCE [LARGE SCALE GENOMIC DNA]</scope>
    <source>
        <strain evidence="1 2">MRHRU-235-G</strain>
    </source>
</reference>
<evidence type="ECO:0000313" key="1">
    <source>
        <dbReference type="EMBL" id="AWV47194.1"/>
    </source>
</evidence>
<accession>A0AAD0KPV1</accession>
<name>A0AAD0KPV1_MYCLR</name>
<proteinExistence type="predicted"/>
<dbReference type="EMBL" id="CP029543">
    <property type="protein sequence ID" value="AWV47194.1"/>
    <property type="molecule type" value="Genomic_DNA"/>
</dbReference>
<sequence>MRALLIGQLMTEASFLDSPVGASLLGGPPEKIEQKHFFGVPHVGPLSVADPPDFVRVPRQG</sequence>
<dbReference type="Proteomes" id="UP000249682">
    <property type="component" value="Chromosome"/>
</dbReference>
<dbReference type="AlphaFoldDB" id="A0AAD0KPV1"/>
<organism evidence="1 2">
    <name type="scientific">Mycobacterium leprae</name>
    <dbReference type="NCBI Taxonomy" id="1769"/>
    <lineage>
        <taxon>Bacteria</taxon>
        <taxon>Bacillati</taxon>
        <taxon>Actinomycetota</taxon>
        <taxon>Actinomycetes</taxon>
        <taxon>Mycobacteriales</taxon>
        <taxon>Mycobacteriaceae</taxon>
        <taxon>Mycobacterium</taxon>
    </lineage>
</organism>
<evidence type="ECO:0000313" key="2">
    <source>
        <dbReference type="Proteomes" id="UP000249682"/>
    </source>
</evidence>
<gene>
    <name evidence="1" type="ORF">DIJ64_01155</name>
</gene>
<protein>
    <submittedName>
        <fullName evidence="1">Uncharacterized protein</fullName>
    </submittedName>
</protein>